<sequence length="142" mass="15604">MNEWAFTICMACVLAGGLELLMPRREYEKSIKIVVALYILVAVLQPVQSVISGWNELWPTKEDDAVDFSGYRAQLEQQALEEQLEQTLFAQGINGEVQVLVGPPLTVTVDCDAPEQAQVILRQALGDGEQIVIRAEDSGNGT</sequence>
<proteinExistence type="predicted"/>
<protein>
    <submittedName>
        <fullName evidence="2">Stage III sporulation protein AF</fullName>
    </submittedName>
</protein>
<keyword evidence="1" id="KW-1133">Transmembrane helix</keyword>
<evidence type="ECO:0000313" key="2">
    <source>
        <dbReference type="EMBL" id="TCL58761.1"/>
    </source>
</evidence>
<dbReference type="EMBL" id="SLUM01000007">
    <property type="protein sequence ID" value="TCL58761.1"/>
    <property type="molecule type" value="Genomic_DNA"/>
</dbReference>
<dbReference type="STRING" id="1650663.GCA_001486665_00479"/>
<name>A0A4R1R0G0_9FIRM</name>
<dbReference type="RefSeq" id="WP_058962992.1">
    <property type="nucleotide sequence ID" value="NZ_CABKVM010000012.1"/>
</dbReference>
<gene>
    <name evidence="2" type="ORF">EDD77_107123</name>
</gene>
<keyword evidence="1" id="KW-0472">Membrane</keyword>
<accession>A0A4R1R0G0</accession>
<evidence type="ECO:0000256" key="1">
    <source>
        <dbReference type="SAM" id="Phobius"/>
    </source>
</evidence>
<keyword evidence="1" id="KW-0812">Transmembrane</keyword>
<comment type="caution">
    <text evidence="2">The sequence shown here is derived from an EMBL/GenBank/DDBJ whole genome shotgun (WGS) entry which is preliminary data.</text>
</comment>
<feature type="transmembrane region" description="Helical" evidence="1">
    <location>
        <begin position="31"/>
        <end position="51"/>
    </location>
</feature>
<dbReference type="Pfam" id="PF09581">
    <property type="entry name" value="Spore_III_AF"/>
    <property type="match status" value="1"/>
</dbReference>
<dbReference type="Proteomes" id="UP000295184">
    <property type="component" value="Unassembled WGS sequence"/>
</dbReference>
<dbReference type="InterPro" id="IPR014245">
    <property type="entry name" value="Spore_III_AF"/>
</dbReference>
<evidence type="ECO:0000313" key="3">
    <source>
        <dbReference type="Proteomes" id="UP000295184"/>
    </source>
</evidence>
<reference evidence="2 3" key="1">
    <citation type="submission" date="2019-03" db="EMBL/GenBank/DDBJ databases">
        <title>Genomic Encyclopedia of Type Strains, Phase IV (KMG-IV): sequencing the most valuable type-strain genomes for metagenomic binning, comparative biology and taxonomic classification.</title>
        <authorList>
            <person name="Goeker M."/>
        </authorList>
    </citation>
    <scope>NUCLEOTIDE SEQUENCE [LARGE SCALE GENOMIC DNA]</scope>
    <source>
        <strain evidence="2 3">DSM 100451</strain>
    </source>
</reference>
<dbReference type="OrthoDB" id="1850006at2"/>
<dbReference type="AlphaFoldDB" id="A0A4R1R0G0"/>
<organism evidence="2 3">
    <name type="scientific">Allofournierella massiliensis</name>
    <dbReference type="NCBI Taxonomy" id="1650663"/>
    <lineage>
        <taxon>Bacteria</taxon>
        <taxon>Bacillati</taxon>
        <taxon>Bacillota</taxon>
        <taxon>Clostridia</taxon>
        <taxon>Eubacteriales</taxon>
        <taxon>Oscillospiraceae</taxon>
        <taxon>Allofournierella</taxon>
    </lineage>
</organism>